<dbReference type="SUPFAM" id="SSF47413">
    <property type="entry name" value="lambda repressor-like DNA-binding domains"/>
    <property type="match status" value="1"/>
</dbReference>
<evidence type="ECO:0000313" key="2">
    <source>
        <dbReference type="EMBL" id="SUZ48630.1"/>
    </source>
</evidence>
<dbReference type="InterPro" id="IPR024370">
    <property type="entry name" value="PBP_domain"/>
</dbReference>
<dbReference type="Pfam" id="PF01381">
    <property type="entry name" value="HTH_3"/>
    <property type="match status" value="1"/>
</dbReference>
<dbReference type="PROSITE" id="PS50943">
    <property type="entry name" value="HTH_CROC1"/>
    <property type="match status" value="1"/>
</dbReference>
<dbReference type="Gene3D" id="3.40.190.10">
    <property type="entry name" value="Periplasmic binding protein-like II"/>
    <property type="match status" value="1"/>
</dbReference>
<feature type="domain" description="HTH cro/C1-type" evidence="1">
    <location>
        <begin position="12"/>
        <end position="66"/>
    </location>
</feature>
<dbReference type="InterPro" id="IPR001387">
    <property type="entry name" value="Cro/C1-type_HTH"/>
</dbReference>
<dbReference type="SMART" id="SM00530">
    <property type="entry name" value="HTH_XRE"/>
    <property type="match status" value="1"/>
</dbReference>
<sequence>MRRRSQTLQNNLKQIRSRGGLTQGELASRAGISRQAYSTLESGNANPSTEVSLRLAQALNERIESLFFLPEQPPASVQAELVGGSLSEPTSGESPQRARLFRVGQKMLARPLTGAGNTRHAVVAAEGLVTDRSEDGRVTVQPFDSDEIDSPTLVVLGCDPAVGLLESGLRSRGVALIAGEESSRQALMGLANGEAHIAGCHLLDDVTGAYNSTWVQQLVPFPCALVTFASWQQGMILDYGNPKGIGGVADLANPGIRLVNRQAGSGSRDLLERALAVAGISGETVAGYDREEWGHLAVAAAVASGNADVGIGVKAAAVAMGLDFLPLEEERYDLVIPEHFLSDGPVQVLLDLLRRPVLHCRVESLGGYDASNMGIQSPTG</sequence>
<dbReference type="Gene3D" id="1.10.260.40">
    <property type="entry name" value="lambda repressor-like DNA-binding domains"/>
    <property type="match status" value="1"/>
</dbReference>
<dbReference type="Pfam" id="PF12727">
    <property type="entry name" value="PBP_like"/>
    <property type="match status" value="1"/>
</dbReference>
<dbReference type="EMBL" id="UINC01000077">
    <property type="protein sequence ID" value="SUZ48630.1"/>
    <property type="molecule type" value="Genomic_DNA"/>
</dbReference>
<dbReference type="PANTHER" id="PTHR38431">
    <property type="entry name" value="BLL2305 PROTEIN"/>
    <property type="match status" value="1"/>
</dbReference>
<dbReference type="PANTHER" id="PTHR38431:SF1">
    <property type="entry name" value="BLL2305 PROTEIN"/>
    <property type="match status" value="1"/>
</dbReference>
<proteinExistence type="predicted"/>
<evidence type="ECO:0000259" key="1">
    <source>
        <dbReference type="PROSITE" id="PS50943"/>
    </source>
</evidence>
<dbReference type="AlphaFoldDB" id="A0A381N1Y4"/>
<gene>
    <name evidence="2" type="ORF">METZ01_LOCUS1484</name>
</gene>
<dbReference type="SUPFAM" id="SSF53850">
    <property type="entry name" value="Periplasmic binding protein-like II"/>
    <property type="match status" value="1"/>
</dbReference>
<dbReference type="CDD" id="cd00093">
    <property type="entry name" value="HTH_XRE"/>
    <property type="match status" value="1"/>
</dbReference>
<accession>A0A381N1Y4</accession>
<name>A0A381N1Y4_9ZZZZ</name>
<reference evidence="2" key="1">
    <citation type="submission" date="2018-05" db="EMBL/GenBank/DDBJ databases">
        <authorList>
            <person name="Lanie J.A."/>
            <person name="Ng W.-L."/>
            <person name="Kazmierczak K.M."/>
            <person name="Andrzejewski T.M."/>
            <person name="Davidsen T.M."/>
            <person name="Wayne K.J."/>
            <person name="Tettelin H."/>
            <person name="Glass J.I."/>
            <person name="Rusch D."/>
            <person name="Podicherti R."/>
            <person name="Tsui H.-C.T."/>
            <person name="Winkler M.E."/>
        </authorList>
    </citation>
    <scope>NUCLEOTIDE SEQUENCE</scope>
</reference>
<protein>
    <recommendedName>
        <fullName evidence="1">HTH cro/C1-type domain-containing protein</fullName>
    </recommendedName>
</protein>
<dbReference type="GO" id="GO:0003677">
    <property type="term" value="F:DNA binding"/>
    <property type="evidence" value="ECO:0007669"/>
    <property type="project" value="InterPro"/>
</dbReference>
<organism evidence="2">
    <name type="scientific">marine metagenome</name>
    <dbReference type="NCBI Taxonomy" id="408172"/>
    <lineage>
        <taxon>unclassified sequences</taxon>
        <taxon>metagenomes</taxon>
        <taxon>ecological metagenomes</taxon>
    </lineage>
</organism>
<dbReference type="InterPro" id="IPR010982">
    <property type="entry name" value="Lambda_DNA-bd_dom_sf"/>
</dbReference>